<organism evidence="1">
    <name type="scientific">termite gut metagenome</name>
    <dbReference type="NCBI Taxonomy" id="433724"/>
    <lineage>
        <taxon>unclassified sequences</taxon>
        <taxon>metagenomes</taxon>
        <taxon>organismal metagenomes</taxon>
    </lineage>
</organism>
<dbReference type="SUPFAM" id="SSF82171">
    <property type="entry name" value="DPP6 N-terminal domain-like"/>
    <property type="match status" value="1"/>
</dbReference>
<name>A0A5J4T0X9_9ZZZZ</name>
<protein>
    <recommendedName>
        <fullName evidence="2">Protein TolB</fullName>
    </recommendedName>
</protein>
<evidence type="ECO:0000313" key="1">
    <source>
        <dbReference type="EMBL" id="KAA6351321.1"/>
    </source>
</evidence>
<proteinExistence type="predicted"/>
<gene>
    <name evidence="1" type="ORF">EZS27_001284</name>
</gene>
<dbReference type="InterPro" id="IPR011042">
    <property type="entry name" value="6-blade_b-propeller_TolB-like"/>
</dbReference>
<dbReference type="EMBL" id="SNRY01000015">
    <property type="protein sequence ID" value="KAA6351321.1"/>
    <property type="molecule type" value="Genomic_DNA"/>
</dbReference>
<reference evidence="1" key="1">
    <citation type="submission" date="2019-03" db="EMBL/GenBank/DDBJ databases">
        <title>Single cell metagenomics reveals metabolic interactions within the superorganism composed of flagellate Streblomastix strix and complex community of Bacteroidetes bacteria on its surface.</title>
        <authorList>
            <person name="Treitli S.C."/>
            <person name="Kolisko M."/>
            <person name="Husnik F."/>
            <person name="Keeling P."/>
            <person name="Hampl V."/>
        </authorList>
    </citation>
    <scope>NUCLEOTIDE SEQUENCE</scope>
    <source>
        <strain evidence="1">STM</strain>
    </source>
</reference>
<dbReference type="AlphaFoldDB" id="A0A5J4T0X9"/>
<evidence type="ECO:0008006" key="2">
    <source>
        <dbReference type="Google" id="ProtNLM"/>
    </source>
</evidence>
<comment type="caution">
    <text evidence="1">The sequence shown here is derived from an EMBL/GenBank/DDBJ whole genome shotgun (WGS) entry which is preliminary data.</text>
</comment>
<sequence>MQILFPKYFFLLFILSYISINIQAQFLNYGSDPACFKWNIARTPHYQLIYPQGIDSTARRYAVLLETAYPHIGKTMGTPPQKAFPVILHPANMLSNGMVAWAPRRMELLTTPHSDLYAQSWNKQLVIHESRHVFQTDKLTRRIFMPFYYVLGEQVAGVTGIAVPKWFFEGDAVATETALSSSGRGRLPEFNMVYRTQILSGKSYTFDKWFLGSYKDYTGNFYALGYNLTAYARYQYGAEIWDKVTDRYTRHIYLIPPFSRSLKHYTGIGTKGLFDQAFSFLKHEWEIQDSLYLTKGVKNKPVYLSPETKQYASYQYPQIVNDSTIIAVKSSLQDIHSLVIIQNGNEKRLSYIGHINSRIILKNNRVYWTEYVPGIRWTHENYSVIKYYDLNAKRIITLTPHRRYLSPSVEAGGKVIAVSSISESGVNRIVWMDTDSGKEIDHYPIPDNIFIKDMTFGEDSNIISVMLGDNGIQIQQLNKQTKLWKELLKPTYVNITAPVWCNGRLFFESGLNGTNNIYCLNTETLQCRPLTAARFGAFSPTLSADGRKLFYADYQAKGYRIVSVTLDSLMTDIVDFTRPYHFTLADSISRQESFNLDTAGLSSINFNPKPYRRMSHLFKIHSWAPFFYDASRLLNLQTDNLITAIKPGAMILSQNTLNTAITQLGWYYTEGEHHGKLAFTYMGWYPVINLNVDYGGKALDVLWMKYQNNGNIKEYFYTHYTDRNLIETEIQAYIPFNFTHNQSISGLQPSITYYYTNNKYQQYESNQFHDFQYLLTELIYYRYRERSQQDIFPRWGGQIRLQHIRTLFNTANYGNLYAVQLTGYLPGLMRNNGFMLHLGYQHQTMDRKVLYLPQHLVSAPRGHNYNYASYQQLAIKTDYSFTILYPDFSIGWLAYIKRIRNNIFYDCSFNRAYKKTDWTTQSSYGVDLVFDWNAIQTEFPLSTGVRVIKSIHYSGVRSEWLFNISF</sequence>
<dbReference type="Gene3D" id="2.120.10.30">
    <property type="entry name" value="TolB, C-terminal domain"/>
    <property type="match status" value="1"/>
</dbReference>
<accession>A0A5J4T0X9</accession>